<dbReference type="RefSeq" id="WP_013659165.1">
    <property type="nucleotide sequence ID" value="NC_015275.1"/>
</dbReference>
<accession>F2JMX9</accession>
<protein>
    <submittedName>
        <fullName evidence="3">Copper amine oxidase-like domain-containing protein</fullName>
    </submittedName>
</protein>
<dbReference type="InterPro" id="IPR012854">
    <property type="entry name" value="Cu_amine_oxidase-like_N"/>
</dbReference>
<feature type="domain" description="Copper amine oxidase-like N-terminal" evidence="2">
    <location>
        <begin position="45"/>
        <end position="96"/>
    </location>
</feature>
<dbReference type="Proteomes" id="UP000008467">
    <property type="component" value="Chromosome"/>
</dbReference>
<evidence type="ECO:0000256" key="1">
    <source>
        <dbReference type="SAM" id="SignalP"/>
    </source>
</evidence>
<feature type="chain" id="PRO_5003284142" evidence="1">
    <location>
        <begin position="27"/>
        <end position="369"/>
    </location>
</feature>
<feature type="signal peptide" evidence="1">
    <location>
        <begin position="1"/>
        <end position="26"/>
    </location>
</feature>
<dbReference type="PROSITE" id="PS51257">
    <property type="entry name" value="PROKAR_LIPOPROTEIN"/>
    <property type="match status" value="1"/>
</dbReference>
<dbReference type="STRING" id="642492.Clole_4222"/>
<reference evidence="3 4" key="1">
    <citation type="journal article" date="2011" name="J. Bacteriol.">
        <title>Complete genome sequence of the cellulose-degrading bacterium Cellulosilyticum lentocellum.</title>
        <authorList>
            <consortium name="US DOE Joint Genome Institute"/>
            <person name="Miller D.A."/>
            <person name="Suen G."/>
            <person name="Bruce D."/>
            <person name="Copeland A."/>
            <person name="Cheng J.F."/>
            <person name="Detter C."/>
            <person name="Goodwin L.A."/>
            <person name="Han C.S."/>
            <person name="Hauser L.J."/>
            <person name="Land M.L."/>
            <person name="Lapidus A."/>
            <person name="Lucas S."/>
            <person name="Meincke L."/>
            <person name="Pitluck S."/>
            <person name="Tapia R."/>
            <person name="Teshima H."/>
            <person name="Woyke T."/>
            <person name="Fox B.G."/>
            <person name="Angert E.R."/>
            <person name="Currie C.R."/>
        </authorList>
    </citation>
    <scope>NUCLEOTIDE SEQUENCE [LARGE SCALE GENOMIC DNA]</scope>
    <source>
        <strain evidence="4">ATCC 49066 / DSM 5427 / NCIMB 11756 / RHM5</strain>
    </source>
</reference>
<dbReference type="AlphaFoldDB" id="F2JMX9"/>
<evidence type="ECO:0000313" key="4">
    <source>
        <dbReference type="Proteomes" id="UP000008467"/>
    </source>
</evidence>
<evidence type="ECO:0000259" key="2">
    <source>
        <dbReference type="Pfam" id="PF07833"/>
    </source>
</evidence>
<gene>
    <name evidence="3" type="ordered locus">Clole_4222</name>
</gene>
<proteinExistence type="predicted"/>
<sequence length="369" mass="41491">MQLINKKKCLIAITVGALLACIPMQAAGYKKNKSVNYHPVNFYYNGGQKYLSTVPISIDGTTYLPARTFCDAVGLEINWDQSNGNLYVTSGSNYSSVLSLQTELRAKDYEITSLKQELAKLKSSGVTSTSSSSGYDQTSGTDILGTELTATENELERLYEDYFDDIELDFRVRVSGSRLSVKISYDTSAENKAFNKLSTREIKNFVEDVCDTVRDRHDDIIIDGTIIYTGSNNNKYEFSYSKKDTLTYGSNYDFDETDVINAVKKTSSINIKDYSQSISINKVEASISDSREIVTFKIYIDVTSSIKDAWNMNKGLDTDTTLRTSLRDIARNIESETDYDIQGIVYDSNNNTTIATYDYEYNEINKYGI</sequence>
<keyword evidence="4" id="KW-1185">Reference proteome</keyword>
<organism evidence="3 4">
    <name type="scientific">Cellulosilyticum lentocellum (strain ATCC 49066 / DSM 5427 / NCIMB 11756 / RHM5)</name>
    <name type="common">Clostridium lentocellum</name>
    <dbReference type="NCBI Taxonomy" id="642492"/>
    <lineage>
        <taxon>Bacteria</taxon>
        <taxon>Bacillati</taxon>
        <taxon>Bacillota</taxon>
        <taxon>Clostridia</taxon>
        <taxon>Lachnospirales</taxon>
        <taxon>Cellulosilyticaceae</taxon>
        <taxon>Cellulosilyticum</taxon>
    </lineage>
</organism>
<dbReference type="EMBL" id="CP002582">
    <property type="protein sequence ID" value="ADZ85894.1"/>
    <property type="molecule type" value="Genomic_DNA"/>
</dbReference>
<dbReference type="Pfam" id="PF07833">
    <property type="entry name" value="Cu_amine_oxidN1"/>
    <property type="match status" value="1"/>
</dbReference>
<dbReference type="eggNOG" id="COG0825">
    <property type="taxonomic scope" value="Bacteria"/>
</dbReference>
<dbReference type="InterPro" id="IPR036582">
    <property type="entry name" value="Mao_N_sf"/>
</dbReference>
<dbReference type="SUPFAM" id="SSF55383">
    <property type="entry name" value="Copper amine oxidase, domain N"/>
    <property type="match status" value="1"/>
</dbReference>
<dbReference type="KEGG" id="cle:Clole_4222"/>
<name>F2JMX9_CELLD</name>
<keyword evidence="1" id="KW-0732">Signal</keyword>
<dbReference type="HOGENOM" id="CLU_749436_0_0_9"/>
<evidence type="ECO:0000313" key="3">
    <source>
        <dbReference type="EMBL" id="ADZ85894.1"/>
    </source>
</evidence>